<protein>
    <submittedName>
        <fullName evidence="1">SMI1/KNR4 family protein</fullName>
    </submittedName>
</protein>
<evidence type="ECO:0000313" key="1">
    <source>
        <dbReference type="EMBL" id="TCZ69572.1"/>
    </source>
</evidence>
<dbReference type="OrthoDB" id="668520at2"/>
<proteinExistence type="predicted"/>
<name>A0A4V2WMI2_9BACT</name>
<evidence type="ECO:0000313" key="2">
    <source>
        <dbReference type="Proteomes" id="UP000295164"/>
    </source>
</evidence>
<dbReference type="EMBL" id="SKFH01000020">
    <property type="protein sequence ID" value="TCZ69572.1"/>
    <property type="molecule type" value="Genomic_DNA"/>
</dbReference>
<dbReference type="AlphaFoldDB" id="A0A4V2WMI2"/>
<sequence length="216" mass="24620">MNERYRPFFDALLSLFDKVVYTPGFPDALKASEVDADGWVAWKPAPGTLQRSDYAALEARFGVRYPESFIEWHRSCFFMDADCGLLRLPPSNPAEPLRELEDRLDWPVAERLAPQRIYPFGDDGNDAGPLVFDGRKEAPGNEFPVRIYDHEYGGDLKGLGPVIFSSFPKLLECMTHYLQEKQRLHDYEIIPEFFRIDPDGAGNTGVDYWMGFAGMP</sequence>
<reference evidence="1 2" key="1">
    <citation type="submission" date="2019-03" db="EMBL/GenBank/DDBJ databases">
        <authorList>
            <person name="Kim M.K.M."/>
        </authorList>
    </citation>
    <scope>NUCLEOTIDE SEQUENCE [LARGE SCALE GENOMIC DNA]</scope>
    <source>
        <strain evidence="1 2">17J68-15</strain>
    </source>
</reference>
<gene>
    <name evidence="1" type="ORF">E0486_12140</name>
</gene>
<dbReference type="Proteomes" id="UP000295164">
    <property type="component" value="Unassembled WGS sequence"/>
</dbReference>
<keyword evidence="2" id="KW-1185">Reference proteome</keyword>
<comment type="caution">
    <text evidence="1">The sequence shown here is derived from an EMBL/GenBank/DDBJ whole genome shotgun (WGS) entry which is preliminary data.</text>
</comment>
<dbReference type="RefSeq" id="WP_131852452.1">
    <property type="nucleotide sequence ID" value="NZ_SKFH01000020.1"/>
</dbReference>
<organism evidence="1 2">
    <name type="scientific">Flaviaesturariibacter aridisoli</name>
    <dbReference type="NCBI Taxonomy" id="2545761"/>
    <lineage>
        <taxon>Bacteria</taxon>
        <taxon>Pseudomonadati</taxon>
        <taxon>Bacteroidota</taxon>
        <taxon>Chitinophagia</taxon>
        <taxon>Chitinophagales</taxon>
        <taxon>Chitinophagaceae</taxon>
        <taxon>Flaviaestuariibacter</taxon>
    </lineage>
</organism>
<dbReference type="InterPro" id="IPR037883">
    <property type="entry name" value="Knr4/Smi1-like_sf"/>
</dbReference>
<accession>A0A4V2WMI2</accession>
<dbReference type="SUPFAM" id="SSF160631">
    <property type="entry name" value="SMI1/KNR4-like"/>
    <property type="match status" value="1"/>
</dbReference>